<protein>
    <submittedName>
        <fullName evidence="1">Uncharacterized protein</fullName>
    </submittedName>
</protein>
<reference evidence="1 2" key="1">
    <citation type="journal article" date="2016" name="Int. J. Syst. Evol. Microbiol.">
        <title>Pseudaminobacter manganicus sp. nov., isolated from sludge of a manganese mine.</title>
        <authorList>
            <person name="Li J."/>
            <person name="Huang J."/>
            <person name="Liao S."/>
            <person name="Wang G."/>
        </authorList>
    </citation>
    <scope>NUCLEOTIDE SEQUENCE [LARGE SCALE GENOMIC DNA]</scope>
    <source>
        <strain evidence="1 2">JH-7</strain>
    </source>
</reference>
<organism evidence="1 2">
    <name type="scientific">Manganibacter manganicus</name>
    <dbReference type="NCBI Taxonomy" id="1873176"/>
    <lineage>
        <taxon>Bacteria</taxon>
        <taxon>Pseudomonadati</taxon>
        <taxon>Pseudomonadota</taxon>
        <taxon>Alphaproteobacteria</taxon>
        <taxon>Hyphomicrobiales</taxon>
        <taxon>Phyllobacteriaceae</taxon>
        <taxon>Manganibacter</taxon>
    </lineage>
</organism>
<keyword evidence="2" id="KW-1185">Reference proteome</keyword>
<proteinExistence type="predicted"/>
<gene>
    <name evidence="1" type="ORF">BFN67_13750</name>
</gene>
<evidence type="ECO:0000313" key="1">
    <source>
        <dbReference type="EMBL" id="OQM76446.1"/>
    </source>
</evidence>
<dbReference type="Proteomes" id="UP000191905">
    <property type="component" value="Unassembled WGS sequence"/>
</dbReference>
<comment type="caution">
    <text evidence="1">The sequence shown here is derived from an EMBL/GenBank/DDBJ whole genome shotgun (WGS) entry which is preliminary data.</text>
</comment>
<evidence type="ECO:0000313" key="2">
    <source>
        <dbReference type="Proteomes" id="UP000191905"/>
    </source>
</evidence>
<accession>A0A1V8RTB7</accession>
<dbReference type="OrthoDB" id="7960990at2"/>
<dbReference type="RefSeq" id="WP_080918712.1">
    <property type="nucleotide sequence ID" value="NZ_MDET01000007.1"/>
</dbReference>
<dbReference type="EMBL" id="MDET01000007">
    <property type="protein sequence ID" value="OQM76446.1"/>
    <property type="molecule type" value="Genomic_DNA"/>
</dbReference>
<dbReference type="AlphaFoldDB" id="A0A1V8RTB7"/>
<dbReference type="STRING" id="1873176.BFN67_13750"/>
<sequence>MPNIIVPATGEALPKAKFNLSEIMKAAWSRYRSIRARYADWQIAEGIFDASFATALRIAWRLAKEEAAKAEKERRLANGPNAALAASIRAEIDSLKYKPARYDIIPIRRRLETELASLAA</sequence>
<name>A0A1V8RTB7_9HYPH</name>